<evidence type="ECO:0000313" key="23">
    <source>
        <dbReference type="EMBL" id="CVK20997.1"/>
    </source>
</evidence>
<evidence type="ECO:0000259" key="21">
    <source>
        <dbReference type="PROSITE" id="PS51066"/>
    </source>
</evidence>
<dbReference type="SUPFAM" id="SSF57716">
    <property type="entry name" value="Glucocorticoid receptor-like (DNA-binding domain)"/>
    <property type="match status" value="1"/>
</dbReference>
<dbReference type="PROSITE" id="PS51068">
    <property type="entry name" value="FPG_CAT"/>
    <property type="match status" value="1"/>
</dbReference>
<evidence type="ECO:0000256" key="4">
    <source>
        <dbReference type="ARBA" id="ARBA00011245"/>
    </source>
</evidence>
<dbReference type="InterPro" id="IPR012319">
    <property type="entry name" value="FPG_cat"/>
</dbReference>
<keyword evidence="17 23" id="KW-0326">Glycosidase</keyword>
<evidence type="ECO:0000256" key="3">
    <source>
        <dbReference type="ARBA" id="ARBA00009409"/>
    </source>
</evidence>
<dbReference type="PANTHER" id="PTHR22993:SF9">
    <property type="entry name" value="FORMAMIDOPYRIMIDINE-DNA GLYCOSYLASE"/>
    <property type="match status" value="1"/>
</dbReference>
<evidence type="ECO:0000256" key="1">
    <source>
        <dbReference type="ARBA" id="ARBA00001668"/>
    </source>
</evidence>
<dbReference type="EMBL" id="FCOW01000026">
    <property type="protein sequence ID" value="CVK20997.1"/>
    <property type="molecule type" value="Genomic_DNA"/>
</dbReference>
<dbReference type="SMART" id="SM00898">
    <property type="entry name" value="Fapy_DNA_glyco"/>
    <property type="match status" value="1"/>
</dbReference>
<dbReference type="SUPFAM" id="SSF46946">
    <property type="entry name" value="S13-like H2TH domain"/>
    <property type="match status" value="1"/>
</dbReference>
<comment type="similarity">
    <text evidence="3">Belongs to the FPG family.</text>
</comment>
<evidence type="ECO:0000256" key="19">
    <source>
        <dbReference type="ARBA" id="ARBA00044632"/>
    </source>
</evidence>
<evidence type="ECO:0000256" key="15">
    <source>
        <dbReference type="ARBA" id="ARBA00023239"/>
    </source>
</evidence>
<protein>
    <recommendedName>
        <fullName evidence="7">Formamidopyrimidine-DNA glycosylase</fullName>
        <ecNumber evidence="5">3.2.2.23</ecNumber>
        <ecNumber evidence="6">4.2.99.18</ecNumber>
    </recommendedName>
    <alternativeName>
        <fullName evidence="18">DNA-(apurinic or apyrimidinic site) lyase MutM</fullName>
    </alternativeName>
</protein>
<keyword evidence="10 20" id="KW-0863">Zinc-finger</keyword>
<keyword evidence="16" id="KW-0511">Multifunctional enzyme</keyword>
<organism evidence="23 24">
    <name type="scientific">Sporomusa sphaeroides DSM 2875</name>
    <dbReference type="NCBI Taxonomy" id="1337886"/>
    <lineage>
        <taxon>Bacteria</taxon>
        <taxon>Bacillati</taxon>
        <taxon>Bacillota</taxon>
        <taxon>Negativicutes</taxon>
        <taxon>Selenomonadales</taxon>
        <taxon>Sporomusaceae</taxon>
        <taxon>Sporomusa</taxon>
    </lineage>
</organism>
<evidence type="ECO:0000259" key="22">
    <source>
        <dbReference type="PROSITE" id="PS51068"/>
    </source>
</evidence>
<keyword evidence="15" id="KW-0456">Lyase</keyword>
<evidence type="ECO:0000256" key="9">
    <source>
        <dbReference type="ARBA" id="ARBA00022763"/>
    </source>
</evidence>
<dbReference type="GO" id="GO:0008534">
    <property type="term" value="F:oxidized purine nucleobase lesion DNA N-glycosylase activity"/>
    <property type="evidence" value="ECO:0007669"/>
    <property type="project" value="UniProtKB-EC"/>
</dbReference>
<sequence>MLILCCPTTGERIDGELPEIPEIETVRRQLEQCVQGRIIDTVMINREKSLNVAADNFIDTITGQQIIKVRRRAKQIILTLSNAHSLVVHFMLEGYVRIFYSWETVSGRPSVVFTLNSGDKMAFFKLTLGYIHLMPAVNFADIPELSGLGPEPLSPEFTPEEFLNLLSKRKGMIKPLLMDQAFLAGIGNVYSNETLFCSRIRPERKAAALTTTERINLYHCIRAILTRAIELGGVNEDKFASDDTLTGGFEPHLQVAYRTGLPCYVCRTSIETKRVGGRNAFYCPVCQR</sequence>
<evidence type="ECO:0000256" key="13">
    <source>
        <dbReference type="ARBA" id="ARBA00023125"/>
    </source>
</evidence>
<keyword evidence="14" id="KW-0234">DNA repair</keyword>
<dbReference type="SUPFAM" id="SSF81624">
    <property type="entry name" value="N-terminal domain of MutM-like DNA repair proteins"/>
    <property type="match status" value="1"/>
</dbReference>
<comment type="caution">
    <text evidence="23">The sequence shown here is derived from an EMBL/GenBank/DDBJ whole genome shotgun (WGS) entry which is preliminary data.</text>
</comment>
<comment type="catalytic activity">
    <reaction evidence="19">
        <text>2'-deoxyribonucleotide-(2'-deoxyribose 5'-phosphate)-2'-deoxyribonucleotide-DNA = a 3'-end 2'-deoxyribonucleotide-(2,3-dehydro-2,3-deoxyribose 5'-phosphate)-DNA + a 5'-end 5'-phospho-2'-deoxyribonucleoside-DNA + H(+)</text>
        <dbReference type="Rhea" id="RHEA:66592"/>
        <dbReference type="Rhea" id="RHEA-COMP:13180"/>
        <dbReference type="Rhea" id="RHEA-COMP:16897"/>
        <dbReference type="Rhea" id="RHEA-COMP:17067"/>
        <dbReference type="ChEBI" id="CHEBI:15378"/>
        <dbReference type="ChEBI" id="CHEBI:136412"/>
        <dbReference type="ChEBI" id="CHEBI:157695"/>
        <dbReference type="ChEBI" id="CHEBI:167181"/>
        <dbReference type="EC" id="4.2.99.18"/>
    </reaction>
</comment>
<evidence type="ECO:0000313" key="24">
    <source>
        <dbReference type="Proteomes" id="UP000245702"/>
    </source>
</evidence>
<dbReference type="Pfam" id="PF06827">
    <property type="entry name" value="zf-FPG_IleRS"/>
    <property type="match status" value="1"/>
</dbReference>
<dbReference type="Pfam" id="PF06831">
    <property type="entry name" value="H2TH"/>
    <property type="match status" value="1"/>
</dbReference>
<comment type="subunit">
    <text evidence="4">Monomer.</text>
</comment>
<keyword evidence="8" id="KW-0479">Metal-binding</keyword>
<reference evidence="23 24" key="1">
    <citation type="submission" date="2016-01" db="EMBL/GenBank/DDBJ databases">
        <authorList>
            <person name="Brown R."/>
        </authorList>
    </citation>
    <scope>NUCLEOTIDE SEQUENCE [LARGE SCALE GENOMIC DNA]</scope>
    <source>
        <strain evidence="23">Sporomusa sphaeroides DSM 2875</strain>
    </source>
</reference>
<dbReference type="Gene3D" id="1.10.8.50">
    <property type="match status" value="1"/>
</dbReference>
<keyword evidence="12" id="KW-0862">Zinc</keyword>
<dbReference type="NCBIfam" id="TIGR00577">
    <property type="entry name" value="fpg"/>
    <property type="match status" value="1"/>
</dbReference>
<evidence type="ECO:0000256" key="18">
    <source>
        <dbReference type="ARBA" id="ARBA00030638"/>
    </source>
</evidence>
<evidence type="ECO:0000256" key="8">
    <source>
        <dbReference type="ARBA" id="ARBA00022723"/>
    </source>
</evidence>
<keyword evidence="9" id="KW-0227">DNA damage</keyword>
<dbReference type="RefSeq" id="WP_083945439.1">
    <property type="nucleotide sequence ID" value="NZ_CP146991.1"/>
</dbReference>
<evidence type="ECO:0000256" key="2">
    <source>
        <dbReference type="ARBA" id="ARBA00001947"/>
    </source>
</evidence>
<dbReference type="InterPro" id="IPR000214">
    <property type="entry name" value="Znf_DNA_glyclase/AP_lyase"/>
</dbReference>
<evidence type="ECO:0000256" key="14">
    <source>
        <dbReference type="ARBA" id="ARBA00023204"/>
    </source>
</evidence>
<dbReference type="EC" id="4.2.99.18" evidence="6"/>
<evidence type="ECO:0000256" key="12">
    <source>
        <dbReference type="ARBA" id="ARBA00022833"/>
    </source>
</evidence>
<dbReference type="NCBIfam" id="NF002211">
    <property type="entry name" value="PRK01103.1"/>
    <property type="match status" value="1"/>
</dbReference>
<evidence type="ECO:0000256" key="17">
    <source>
        <dbReference type="ARBA" id="ARBA00023295"/>
    </source>
</evidence>
<accession>A0ABM9W792</accession>
<evidence type="ECO:0000256" key="16">
    <source>
        <dbReference type="ARBA" id="ARBA00023268"/>
    </source>
</evidence>
<evidence type="ECO:0000256" key="6">
    <source>
        <dbReference type="ARBA" id="ARBA00012720"/>
    </source>
</evidence>
<feature type="domain" description="FPG-type" evidence="21">
    <location>
        <begin position="254"/>
        <end position="288"/>
    </location>
</feature>
<name>A0ABM9W792_9FIRM</name>
<dbReference type="SMART" id="SM01232">
    <property type="entry name" value="H2TH"/>
    <property type="match status" value="1"/>
</dbReference>
<dbReference type="Pfam" id="PF01149">
    <property type="entry name" value="Fapy_DNA_glyco"/>
    <property type="match status" value="1"/>
</dbReference>
<proteinExistence type="inferred from homology"/>
<keyword evidence="13" id="KW-0238">DNA-binding</keyword>
<dbReference type="InterPro" id="IPR010663">
    <property type="entry name" value="Znf_FPG/IleRS"/>
</dbReference>
<comment type="catalytic activity">
    <reaction evidence="1">
        <text>Hydrolysis of DNA containing ring-opened 7-methylguanine residues, releasing 2,6-diamino-4-hydroxy-5-(N-methyl)formamidopyrimidine.</text>
        <dbReference type="EC" id="3.2.2.23"/>
    </reaction>
</comment>
<dbReference type="Gene3D" id="3.20.190.10">
    <property type="entry name" value="MutM-like, N-terminal"/>
    <property type="match status" value="1"/>
</dbReference>
<evidence type="ECO:0000256" key="7">
    <source>
        <dbReference type="ARBA" id="ARBA00016240"/>
    </source>
</evidence>
<keyword evidence="11 23" id="KW-0378">Hydrolase</keyword>
<dbReference type="Proteomes" id="UP000245702">
    <property type="component" value="Unassembled WGS sequence"/>
</dbReference>
<dbReference type="InterPro" id="IPR035937">
    <property type="entry name" value="FPG_N"/>
</dbReference>
<evidence type="ECO:0000256" key="20">
    <source>
        <dbReference type="PROSITE-ProRule" id="PRU00391"/>
    </source>
</evidence>
<keyword evidence="24" id="KW-1185">Reference proteome</keyword>
<dbReference type="InterPro" id="IPR010979">
    <property type="entry name" value="Ribosomal_uS13-like_H2TH"/>
</dbReference>
<evidence type="ECO:0000256" key="5">
    <source>
        <dbReference type="ARBA" id="ARBA00012024"/>
    </source>
</evidence>
<dbReference type="PROSITE" id="PS51066">
    <property type="entry name" value="ZF_FPG_2"/>
    <property type="match status" value="1"/>
</dbReference>
<dbReference type="EC" id="3.2.2.23" evidence="5"/>
<feature type="domain" description="Formamidopyrimidine-DNA glycosylase catalytic" evidence="22">
    <location>
        <begin position="18"/>
        <end position="114"/>
    </location>
</feature>
<dbReference type="InterPro" id="IPR015886">
    <property type="entry name" value="H2TH_FPG"/>
</dbReference>
<evidence type="ECO:0000256" key="10">
    <source>
        <dbReference type="ARBA" id="ARBA00022771"/>
    </source>
</evidence>
<comment type="cofactor">
    <cofactor evidence="2">
        <name>Zn(2+)</name>
        <dbReference type="ChEBI" id="CHEBI:29105"/>
    </cofactor>
</comment>
<dbReference type="InterPro" id="IPR020629">
    <property type="entry name" value="FPG_Glyclase"/>
</dbReference>
<evidence type="ECO:0000256" key="11">
    <source>
        <dbReference type="ARBA" id="ARBA00022801"/>
    </source>
</evidence>
<gene>
    <name evidence="23" type="primary">mutM_2</name>
    <name evidence="23" type="ORF">SSPH_03674</name>
</gene>
<dbReference type="PANTHER" id="PTHR22993">
    <property type="entry name" value="FORMAMIDOPYRIMIDINE-DNA GLYCOSYLASE"/>
    <property type="match status" value="1"/>
</dbReference>